<evidence type="ECO:0000313" key="4">
    <source>
        <dbReference type="Proteomes" id="UP001219518"/>
    </source>
</evidence>
<feature type="region of interest" description="Disordered" evidence="1">
    <location>
        <begin position="73"/>
        <end position="146"/>
    </location>
</feature>
<feature type="region of interest" description="Disordered" evidence="1">
    <location>
        <begin position="359"/>
        <end position="389"/>
    </location>
</feature>
<sequence>MSCRNAKAVVFWTKERKVGIEPLKSVPETARFVGSVGPVQFSGDGRWYPCKVLFISDDESALNAKLHEVENEIQKENEKLSKDSKRSKSNKRSQPSGAASEREIASALGNRPPVPVELKRAKVASAKSKKAHAKSHSTGQNRLDKGVSDVVKELFKGVTSNTSETNDSGPNEVDNFLSCPTSPGDNCDDQLSDTDSESENRTEGSCSCLVSQFVNKHCNPRTLDLLRDLTFLMENNGNLQESKYLTLREIPDKVKKVELVHGKGIYMAASDKDSLKVDFRNKVSSLIRETLYCLYGKSTFQSFHVTARGQKAGSYGIEESVLKALHVLVNHNVDVDKRVTFSAMVASINKRAPEWRMKATPCTKKKKVDRRRPSENSTPASDGSGPDLCGSPMGKWAKYSKKYNQKWELDPLFKGYEGGATKSTQQKTTDIKICMMVACHTSIKSVDHISEMMRSLGTGGPLEDLRLHRTKCTKVIEKVIAPSLLVELIEDLGDRFYSLIVDESTDHSTKKLLALCIKHYSPKEGKMLVQYLGIIETPQATAEKLYEATTKFLRDLGLDVRKLLALGTDGGLNLCGRHNSLYALLKSRDCPHLMLVKCTCHSLDKCASYASKNLPDSLEYLIRETRNWFCHSALRKHQYGEIYRAMCGTEPPLLVKLAATRWLSFYGAVKTHLDQFVPLQTLFKKISESNGNPDKCQTAVMLTKLHNDEHLLYLTFLKPVLEHLTRINLLFQRTETDMTRAFTDLRVYVFGVAARVLRNEALLESAQQGMLRRTELEALRAALSKKDSLRPLDQVKYGDGFVTMSLAMERSGALSSEKIREIKACCANFLTTLSKELAERLPDCIHDVENLRHLAPTRVLAARGRPEFGTLPFHLIPHGFDRDTLETQWTELGVTKIEDICPDASETLGTIDTVKFWKLCYEVKNGAGQQPLKELATCALTLLSLPLSNAVVERVFSIMNIVKSKLRNRMSISVLNAILFLRLYLKAHDICCLTYQPTKDMLQRFNARNMYPPARPRHPGGGAPGNAGEPEREGDRLGEEAVDDVLEGAVGGQEEAYGQDVIHFEDDAEAIDAVLDILDNQDLQNIFI</sequence>
<name>A0AAE1LV79_9NEOP</name>
<dbReference type="Proteomes" id="UP001219518">
    <property type="component" value="Unassembled WGS sequence"/>
</dbReference>
<feature type="region of interest" description="Disordered" evidence="1">
    <location>
        <begin position="159"/>
        <end position="198"/>
    </location>
</feature>
<dbReference type="EMBL" id="JAHWGI010001441">
    <property type="protein sequence ID" value="KAK3932900.1"/>
    <property type="molecule type" value="Genomic_DNA"/>
</dbReference>
<dbReference type="InterPro" id="IPR012337">
    <property type="entry name" value="RNaseH-like_sf"/>
</dbReference>
<evidence type="ECO:0000313" key="3">
    <source>
        <dbReference type="EMBL" id="KAK3932900.1"/>
    </source>
</evidence>
<organism evidence="3 4">
    <name type="scientific">Frankliniella fusca</name>
    <dbReference type="NCBI Taxonomy" id="407009"/>
    <lineage>
        <taxon>Eukaryota</taxon>
        <taxon>Metazoa</taxon>
        <taxon>Ecdysozoa</taxon>
        <taxon>Arthropoda</taxon>
        <taxon>Hexapoda</taxon>
        <taxon>Insecta</taxon>
        <taxon>Pterygota</taxon>
        <taxon>Neoptera</taxon>
        <taxon>Paraneoptera</taxon>
        <taxon>Thysanoptera</taxon>
        <taxon>Terebrantia</taxon>
        <taxon>Thripoidea</taxon>
        <taxon>Thripidae</taxon>
        <taxon>Frankliniella</taxon>
    </lineage>
</organism>
<dbReference type="Pfam" id="PF05699">
    <property type="entry name" value="Dimer_Tnp_hAT"/>
    <property type="match status" value="1"/>
</dbReference>
<feature type="region of interest" description="Disordered" evidence="1">
    <location>
        <begin position="1010"/>
        <end position="1037"/>
    </location>
</feature>
<feature type="compositionally biased region" description="Polar residues" evidence="1">
    <location>
        <begin position="159"/>
        <end position="169"/>
    </location>
</feature>
<feature type="domain" description="HAT C-terminal dimerisation" evidence="2">
    <location>
        <begin position="931"/>
        <end position="982"/>
    </location>
</feature>
<dbReference type="SUPFAM" id="SSF53098">
    <property type="entry name" value="Ribonuclease H-like"/>
    <property type="match status" value="2"/>
</dbReference>
<feature type="compositionally biased region" description="Acidic residues" evidence="1">
    <location>
        <begin position="186"/>
        <end position="197"/>
    </location>
</feature>
<dbReference type="GO" id="GO:0046983">
    <property type="term" value="F:protein dimerization activity"/>
    <property type="evidence" value="ECO:0007669"/>
    <property type="project" value="InterPro"/>
</dbReference>
<dbReference type="PANTHER" id="PTHR46880">
    <property type="entry name" value="RAS-ASSOCIATING DOMAIN-CONTAINING PROTEIN"/>
    <property type="match status" value="1"/>
</dbReference>
<keyword evidence="4" id="KW-1185">Reference proteome</keyword>
<reference evidence="3" key="1">
    <citation type="submission" date="2021-07" db="EMBL/GenBank/DDBJ databases">
        <authorList>
            <person name="Catto M.A."/>
            <person name="Jacobson A."/>
            <person name="Kennedy G."/>
            <person name="Labadie P."/>
            <person name="Hunt B.G."/>
            <person name="Srinivasan R."/>
        </authorList>
    </citation>
    <scope>NUCLEOTIDE SEQUENCE</scope>
    <source>
        <strain evidence="3">PL_HMW_Pooled</strain>
        <tissue evidence="3">Head</tissue>
    </source>
</reference>
<reference evidence="3" key="2">
    <citation type="journal article" date="2023" name="BMC Genomics">
        <title>Pest status, molecular evolution, and epigenetic factors derived from the genome assembly of Frankliniella fusca, a thysanopteran phytovirus vector.</title>
        <authorList>
            <person name="Catto M.A."/>
            <person name="Labadie P.E."/>
            <person name="Jacobson A.L."/>
            <person name="Kennedy G.G."/>
            <person name="Srinivasan R."/>
            <person name="Hunt B.G."/>
        </authorList>
    </citation>
    <scope>NUCLEOTIDE SEQUENCE</scope>
    <source>
        <strain evidence="3">PL_HMW_Pooled</strain>
    </source>
</reference>
<comment type="caution">
    <text evidence="3">The sequence shown here is derived from an EMBL/GenBank/DDBJ whole genome shotgun (WGS) entry which is preliminary data.</text>
</comment>
<gene>
    <name evidence="3" type="ORF">KUF71_016365</name>
</gene>
<accession>A0AAE1LV79</accession>
<evidence type="ECO:0000256" key="1">
    <source>
        <dbReference type="SAM" id="MobiDB-lite"/>
    </source>
</evidence>
<dbReference type="PANTHER" id="PTHR46880:SF5">
    <property type="entry name" value="DUF4371 DOMAIN-CONTAINING PROTEIN"/>
    <property type="match status" value="1"/>
</dbReference>
<proteinExistence type="predicted"/>
<feature type="compositionally biased region" description="Basic and acidic residues" evidence="1">
    <location>
        <begin position="73"/>
        <end position="86"/>
    </location>
</feature>
<evidence type="ECO:0000259" key="2">
    <source>
        <dbReference type="Pfam" id="PF05699"/>
    </source>
</evidence>
<dbReference type="AlphaFoldDB" id="A0AAE1LV79"/>
<dbReference type="InterPro" id="IPR008906">
    <property type="entry name" value="HATC_C_dom"/>
</dbReference>
<protein>
    <submittedName>
        <fullName evidence="3">Zinc finger protein 862</fullName>
    </submittedName>
</protein>